<dbReference type="InterPro" id="IPR001623">
    <property type="entry name" value="DnaJ_domain"/>
</dbReference>
<dbReference type="RefSeq" id="WP_323577422.1">
    <property type="nucleotide sequence ID" value="NZ_JAYGJQ010000002.1"/>
</dbReference>
<dbReference type="InterPro" id="IPR002939">
    <property type="entry name" value="DnaJ_C"/>
</dbReference>
<dbReference type="PANTHER" id="PTHR43096:SF52">
    <property type="entry name" value="DNAJ HOMOLOG 1, MITOCHONDRIAL-RELATED"/>
    <property type="match status" value="1"/>
</dbReference>
<keyword evidence="5" id="KW-1185">Reference proteome</keyword>
<dbReference type="Proteomes" id="UP001302274">
    <property type="component" value="Unassembled WGS sequence"/>
</dbReference>
<keyword evidence="1" id="KW-0143">Chaperone</keyword>
<accession>A0ABU5VWH3</accession>
<organism evidence="4 5">
    <name type="scientific">Bacteriovorax antarcticus</name>
    <dbReference type="NCBI Taxonomy" id="3088717"/>
    <lineage>
        <taxon>Bacteria</taxon>
        <taxon>Pseudomonadati</taxon>
        <taxon>Bdellovibrionota</taxon>
        <taxon>Bacteriovoracia</taxon>
        <taxon>Bacteriovoracales</taxon>
        <taxon>Bacteriovoracaceae</taxon>
        <taxon>Bacteriovorax</taxon>
    </lineage>
</organism>
<feature type="region of interest" description="Disordered" evidence="2">
    <location>
        <begin position="59"/>
        <end position="97"/>
    </location>
</feature>
<reference evidence="4 5" key="1">
    <citation type="submission" date="2023-11" db="EMBL/GenBank/DDBJ databases">
        <title>A Novel Polar Bacteriovorax (B. antarcticus) Isolated from the Biocrust in Antarctica.</title>
        <authorList>
            <person name="Mun W."/>
            <person name="Choi S.Y."/>
            <person name="Mitchell R.J."/>
        </authorList>
    </citation>
    <scope>NUCLEOTIDE SEQUENCE [LARGE SCALE GENOMIC DNA]</scope>
    <source>
        <strain evidence="4 5">PP10</strain>
    </source>
</reference>
<dbReference type="SMART" id="SM00271">
    <property type="entry name" value="DnaJ"/>
    <property type="match status" value="1"/>
</dbReference>
<dbReference type="SUPFAM" id="SSF49493">
    <property type="entry name" value="HSP40/DnaJ peptide-binding domain"/>
    <property type="match status" value="2"/>
</dbReference>
<dbReference type="EMBL" id="JAYGJQ010000002">
    <property type="protein sequence ID" value="MEA9357416.1"/>
    <property type="molecule type" value="Genomic_DNA"/>
</dbReference>
<protein>
    <submittedName>
        <fullName evidence="4">J domain-containing protein</fullName>
    </submittedName>
</protein>
<dbReference type="CDD" id="cd10747">
    <property type="entry name" value="DnaJ_C"/>
    <property type="match status" value="1"/>
</dbReference>
<comment type="caution">
    <text evidence="4">The sequence shown here is derived from an EMBL/GenBank/DDBJ whole genome shotgun (WGS) entry which is preliminary data.</text>
</comment>
<dbReference type="Gene3D" id="1.10.287.110">
    <property type="entry name" value="DnaJ domain"/>
    <property type="match status" value="1"/>
</dbReference>
<evidence type="ECO:0000313" key="5">
    <source>
        <dbReference type="Proteomes" id="UP001302274"/>
    </source>
</evidence>
<dbReference type="Pfam" id="PF01556">
    <property type="entry name" value="DnaJ_C"/>
    <property type="match status" value="1"/>
</dbReference>
<dbReference type="CDD" id="cd06257">
    <property type="entry name" value="DnaJ"/>
    <property type="match status" value="1"/>
</dbReference>
<dbReference type="SUPFAM" id="SSF46565">
    <property type="entry name" value="Chaperone J-domain"/>
    <property type="match status" value="1"/>
</dbReference>
<dbReference type="Gene3D" id="2.60.260.20">
    <property type="entry name" value="Urease metallochaperone UreE, N-terminal domain"/>
    <property type="match status" value="2"/>
</dbReference>
<gene>
    <name evidence="4" type="ORF">SHI21_14410</name>
</gene>
<sequence length="307" mass="33628">MIDPYKTLHVEKTASLDEIKKSYRKLAKQYHPDLNPGNKEAEKKFKDISHAFDLIGTAEAKGKFDRGETEDQQRQQYEQYQKAHQGRQSSGGHRYSSSFGEGFEGEDLFESLFGGGRGARGGRSGFSSQGMNFAGEDELYQMEVDFAEAALGGEKVITLPNGKKLQIKIPAGIESGKKLKFKGLGQPGVGTGPAGDVYVQINIKPMEGFTRIDKDIHTEVPISFFEALNGAEIEVPTIDGSVMLKVPAGVSTGSKLRIKHKGAGHGETRGNQIVTLKIVMPKNIDPHMREAIGQLQNQYAYNPRAQA</sequence>
<evidence type="ECO:0000259" key="3">
    <source>
        <dbReference type="PROSITE" id="PS50076"/>
    </source>
</evidence>
<dbReference type="PANTHER" id="PTHR43096">
    <property type="entry name" value="DNAJ HOMOLOG 1, MITOCHONDRIAL-RELATED"/>
    <property type="match status" value="1"/>
</dbReference>
<name>A0ABU5VWH3_9BACT</name>
<dbReference type="PRINTS" id="PR00625">
    <property type="entry name" value="JDOMAIN"/>
</dbReference>
<evidence type="ECO:0000256" key="1">
    <source>
        <dbReference type="ARBA" id="ARBA00023186"/>
    </source>
</evidence>
<feature type="domain" description="J" evidence="3">
    <location>
        <begin position="3"/>
        <end position="81"/>
    </location>
</feature>
<evidence type="ECO:0000313" key="4">
    <source>
        <dbReference type="EMBL" id="MEA9357416.1"/>
    </source>
</evidence>
<dbReference type="Pfam" id="PF00226">
    <property type="entry name" value="DnaJ"/>
    <property type="match status" value="1"/>
</dbReference>
<evidence type="ECO:0000256" key="2">
    <source>
        <dbReference type="SAM" id="MobiDB-lite"/>
    </source>
</evidence>
<dbReference type="PROSITE" id="PS50076">
    <property type="entry name" value="DNAJ_2"/>
    <property type="match status" value="1"/>
</dbReference>
<dbReference type="InterPro" id="IPR036869">
    <property type="entry name" value="J_dom_sf"/>
</dbReference>
<proteinExistence type="predicted"/>
<feature type="compositionally biased region" description="Basic and acidic residues" evidence="2">
    <location>
        <begin position="60"/>
        <end position="73"/>
    </location>
</feature>
<dbReference type="InterPro" id="IPR008971">
    <property type="entry name" value="HSP40/DnaJ_pept-bd"/>
</dbReference>